<dbReference type="EMBL" id="RDCJ01000017">
    <property type="protein sequence ID" value="RMW52064.1"/>
    <property type="molecule type" value="Genomic_DNA"/>
</dbReference>
<protein>
    <recommendedName>
        <fullName evidence="3">Guanylate cyclase domain-containing protein</fullName>
    </recommendedName>
</protein>
<reference evidence="1 2" key="1">
    <citation type="submission" date="2018-10" db="EMBL/GenBank/DDBJ databases">
        <title>Genome sequences of five Lactobacillus pentosus strains isolated from brines of traditionally fermented spanish-style green table olives and differences between them.</title>
        <authorList>
            <person name="Jimenez Diaz R."/>
        </authorList>
    </citation>
    <scope>NUCLEOTIDE SEQUENCE [LARGE SCALE GENOMIC DNA]</scope>
    <source>
        <strain evidence="1 2">IG10</strain>
    </source>
</reference>
<sequence>MASEVAKVTQQDFDLDKALKQVRDILSDNNDFNTVSKWSDLNTLTYKNGRYIANTALFVDIRESSQFLASNDNRIVARLYRSYISEAIMILKNHSCCNEINIVGDCVSAIFTENEDLTQSNYNNDRSDIIEDLKSASMIRPTVDIIKYFIFKKI</sequence>
<name>A0ABD7IV77_LACPE</name>
<proteinExistence type="predicted"/>
<accession>A0ABD7IV77</accession>
<evidence type="ECO:0000313" key="1">
    <source>
        <dbReference type="EMBL" id="RMW52064.1"/>
    </source>
</evidence>
<dbReference type="Gene3D" id="3.30.70.1230">
    <property type="entry name" value="Nucleotide cyclase"/>
    <property type="match status" value="1"/>
</dbReference>
<dbReference type="SUPFAM" id="SSF55073">
    <property type="entry name" value="Nucleotide cyclase"/>
    <property type="match status" value="1"/>
</dbReference>
<dbReference type="InterPro" id="IPR029787">
    <property type="entry name" value="Nucleotide_cyclase"/>
</dbReference>
<evidence type="ECO:0000313" key="2">
    <source>
        <dbReference type="Proteomes" id="UP000276249"/>
    </source>
</evidence>
<organism evidence="1 2">
    <name type="scientific">Lactiplantibacillus pentosus</name>
    <name type="common">Lactobacillus pentosus</name>
    <dbReference type="NCBI Taxonomy" id="1589"/>
    <lineage>
        <taxon>Bacteria</taxon>
        <taxon>Bacillati</taxon>
        <taxon>Bacillota</taxon>
        <taxon>Bacilli</taxon>
        <taxon>Lactobacillales</taxon>
        <taxon>Lactobacillaceae</taxon>
        <taxon>Lactiplantibacillus</taxon>
    </lineage>
</organism>
<gene>
    <name evidence="1" type="ORF">D6U18_01495</name>
</gene>
<dbReference type="AlphaFoldDB" id="A0ABD7IV77"/>
<dbReference type="RefSeq" id="WP_105923823.1">
    <property type="nucleotide sequence ID" value="NZ_PVNW01000118.1"/>
</dbReference>
<dbReference type="Proteomes" id="UP000276249">
    <property type="component" value="Unassembled WGS sequence"/>
</dbReference>
<evidence type="ECO:0008006" key="3">
    <source>
        <dbReference type="Google" id="ProtNLM"/>
    </source>
</evidence>
<comment type="caution">
    <text evidence="1">The sequence shown here is derived from an EMBL/GenBank/DDBJ whole genome shotgun (WGS) entry which is preliminary data.</text>
</comment>